<dbReference type="OrthoDB" id="9807630at2"/>
<dbReference type="KEGG" id="ssm:Spirs_3739"/>
<dbReference type="SFLD" id="SFLDG01129">
    <property type="entry name" value="C1.5:_HAD__Beta-PGM__Phosphata"/>
    <property type="match status" value="1"/>
</dbReference>
<dbReference type="SFLD" id="SFLDG01132">
    <property type="entry name" value="C1.5.3:_5'-Nucleotidase_Like"/>
    <property type="match status" value="1"/>
</dbReference>
<dbReference type="Gene3D" id="3.40.50.1000">
    <property type="entry name" value="HAD superfamily/HAD-like"/>
    <property type="match status" value="1"/>
</dbReference>
<sequence length="210" mass="24371">MQISYILFDLDDTLYPSSSGLALAFKENILSFVSDYLKLPVEEAEAVRKVKRKEYGTTLEWLQKEKGLENPDSYFEAIHPKDVGRYLKKDPVLVELIKRIPQRTSILTNSPMEHAVRVSEFLEIRHLMEHIFDLRSNSMLGKPDWGAYKRALDTIRCRPEEVLFVDDMPRYLYAFREMGGHVLLVDESGRHKGTDLDTVTSIHQIETVLR</sequence>
<dbReference type="NCBIfam" id="TIGR01509">
    <property type="entry name" value="HAD-SF-IA-v3"/>
    <property type="match status" value="1"/>
</dbReference>
<dbReference type="SFLD" id="SFLDS00003">
    <property type="entry name" value="Haloacid_Dehalogenase"/>
    <property type="match status" value="1"/>
</dbReference>
<evidence type="ECO:0000313" key="2">
    <source>
        <dbReference type="Proteomes" id="UP000002318"/>
    </source>
</evidence>
<dbReference type="PRINTS" id="PR00413">
    <property type="entry name" value="HADHALOGNASE"/>
</dbReference>
<dbReference type="InterPro" id="IPR023214">
    <property type="entry name" value="HAD_sf"/>
</dbReference>
<dbReference type="Proteomes" id="UP000002318">
    <property type="component" value="Chromosome"/>
</dbReference>
<dbReference type="InterPro" id="IPR010237">
    <property type="entry name" value="Pyr-5-nucltdase"/>
</dbReference>
<proteinExistence type="predicted"/>
<dbReference type="HOGENOM" id="CLU_059493_2_1_12"/>
<dbReference type="EMBL" id="CP002116">
    <property type="protein sequence ID" value="ADK82825.1"/>
    <property type="molecule type" value="Genomic_DNA"/>
</dbReference>
<keyword evidence="2" id="KW-1185">Reference proteome</keyword>
<dbReference type="AlphaFoldDB" id="E1R7X0"/>
<dbReference type="PANTHER" id="PTHR12725">
    <property type="entry name" value="HALOACID DEHALOGENASE-LIKE HYDROLASE"/>
    <property type="match status" value="1"/>
</dbReference>
<protein>
    <submittedName>
        <fullName evidence="1">HAD-superfamily hydrolase, subfamily IA, variant 3</fullName>
    </submittedName>
</protein>
<keyword evidence="1" id="KW-0378">Hydrolase</keyword>
<dbReference type="PANTHER" id="PTHR12725:SF117">
    <property type="entry name" value="HALOACID DEHALOGENASE-LIKE HYDROLASE"/>
    <property type="match status" value="1"/>
</dbReference>
<dbReference type="Pfam" id="PF00702">
    <property type="entry name" value="Hydrolase"/>
    <property type="match status" value="1"/>
</dbReference>
<dbReference type="STRING" id="573413.Spirs_3739"/>
<organism evidence="1 2">
    <name type="scientific">Sediminispirochaeta smaragdinae (strain DSM 11293 / JCM 15392 / SEBR 4228)</name>
    <name type="common">Spirochaeta smaragdinae</name>
    <dbReference type="NCBI Taxonomy" id="573413"/>
    <lineage>
        <taxon>Bacteria</taxon>
        <taxon>Pseudomonadati</taxon>
        <taxon>Spirochaetota</taxon>
        <taxon>Spirochaetia</taxon>
        <taxon>Spirochaetales</taxon>
        <taxon>Spirochaetaceae</taxon>
        <taxon>Sediminispirochaeta</taxon>
    </lineage>
</organism>
<dbReference type="InterPro" id="IPR036412">
    <property type="entry name" value="HAD-like_sf"/>
</dbReference>
<gene>
    <name evidence="1" type="ordered locus">Spirs_3739</name>
</gene>
<reference evidence="1 2" key="1">
    <citation type="journal article" date="2010" name="Stand. Genomic Sci.">
        <title>Complete genome sequence of Spirochaeta smaragdinae type strain (SEBR 4228).</title>
        <authorList>
            <person name="Mavromatis K."/>
            <person name="Yasawong M."/>
            <person name="Chertkov O."/>
            <person name="Lapidus A."/>
            <person name="Lucas S."/>
            <person name="Nolan M."/>
            <person name="Del Rio T.G."/>
            <person name="Tice H."/>
            <person name="Cheng J.F."/>
            <person name="Pitluck S."/>
            <person name="Liolios K."/>
            <person name="Ivanova N."/>
            <person name="Tapia R."/>
            <person name="Han C."/>
            <person name="Bruce D."/>
            <person name="Goodwin L."/>
            <person name="Pati A."/>
            <person name="Chen A."/>
            <person name="Palaniappan K."/>
            <person name="Land M."/>
            <person name="Hauser L."/>
            <person name="Chang Y.J."/>
            <person name="Jeffries C.D."/>
            <person name="Detter J.C."/>
            <person name="Rohde M."/>
            <person name="Brambilla E."/>
            <person name="Spring S."/>
            <person name="Goker M."/>
            <person name="Sikorski J."/>
            <person name="Woyke T."/>
            <person name="Bristow J."/>
            <person name="Eisen J.A."/>
            <person name="Markowitz V."/>
            <person name="Hugenholtz P."/>
            <person name="Klenk H.P."/>
            <person name="Kyrpides N.C."/>
        </authorList>
    </citation>
    <scope>NUCLEOTIDE SEQUENCE [LARGE SCALE GENOMIC DNA]</scope>
    <source>
        <strain evidence="2">DSM 11293 / JCM 15392 / SEBR 4228</strain>
    </source>
</reference>
<dbReference type="GO" id="GO:0016787">
    <property type="term" value="F:hydrolase activity"/>
    <property type="evidence" value="ECO:0007669"/>
    <property type="project" value="UniProtKB-KW"/>
</dbReference>
<accession>E1R7X0</accession>
<evidence type="ECO:0000313" key="1">
    <source>
        <dbReference type="EMBL" id="ADK82825.1"/>
    </source>
</evidence>
<dbReference type="InterPro" id="IPR006439">
    <property type="entry name" value="HAD-SF_hydro_IA"/>
</dbReference>
<name>E1R7X0_SEDSS</name>
<dbReference type="Gene3D" id="1.10.150.450">
    <property type="match status" value="1"/>
</dbReference>
<dbReference type="eggNOG" id="COG1011">
    <property type="taxonomic scope" value="Bacteria"/>
</dbReference>
<dbReference type="SUPFAM" id="SSF56784">
    <property type="entry name" value="HAD-like"/>
    <property type="match status" value="1"/>
</dbReference>
<dbReference type="RefSeq" id="WP_013256284.1">
    <property type="nucleotide sequence ID" value="NC_014364.1"/>
</dbReference>